<keyword evidence="4" id="KW-1185">Reference proteome</keyword>
<reference evidence="3 4" key="1">
    <citation type="journal article" date="2007" name="Int. J. Syst. Evol. Microbiol.">
        <title>Oceanobacillus profundus sp. nov., isolated from a deep-sea sediment core.</title>
        <authorList>
            <person name="Kim Y.G."/>
            <person name="Choi D.H."/>
            <person name="Hyun S."/>
            <person name="Cho B.C."/>
        </authorList>
    </citation>
    <scope>NUCLEOTIDE SEQUENCE [LARGE SCALE GENOMIC DNA]</scope>
    <source>
        <strain evidence="3 4">DSM 18246</strain>
    </source>
</reference>
<dbReference type="CDD" id="cd01743">
    <property type="entry name" value="GATase1_Anthranilate_Synthase"/>
    <property type="match status" value="1"/>
</dbReference>
<gene>
    <name evidence="3" type="ORF">D1B32_14945</name>
</gene>
<dbReference type="InterPro" id="IPR017926">
    <property type="entry name" value="GATASE"/>
</dbReference>
<evidence type="ECO:0000313" key="4">
    <source>
        <dbReference type="Proteomes" id="UP000285456"/>
    </source>
</evidence>
<accession>A0A417YEJ9</accession>
<dbReference type="Pfam" id="PF00117">
    <property type="entry name" value="GATase"/>
    <property type="match status" value="1"/>
</dbReference>
<dbReference type="GO" id="GO:0004049">
    <property type="term" value="F:anthranilate synthase activity"/>
    <property type="evidence" value="ECO:0007669"/>
    <property type="project" value="TreeGrafter"/>
</dbReference>
<dbReference type="RefSeq" id="WP_095311674.1">
    <property type="nucleotide sequence ID" value="NZ_JAMAWL010000008.1"/>
</dbReference>
<dbReference type="GO" id="GO:0005829">
    <property type="term" value="C:cytosol"/>
    <property type="evidence" value="ECO:0007669"/>
    <property type="project" value="TreeGrafter"/>
</dbReference>
<dbReference type="InterPro" id="IPR006221">
    <property type="entry name" value="TrpG/PapA_dom"/>
</dbReference>
<dbReference type="PROSITE" id="PS51273">
    <property type="entry name" value="GATASE_TYPE_1"/>
    <property type="match status" value="1"/>
</dbReference>
<feature type="domain" description="Glutamine amidotransferase" evidence="2">
    <location>
        <begin position="3"/>
        <end position="187"/>
    </location>
</feature>
<dbReference type="InterPro" id="IPR029062">
    <property type="entry name" value="Class_I_gatase-like"/>
</dbReference>
<dbReference type="Proteomes" id="UP000285456">
    <property type="component" value="Unassembled WGS sequence"/>
</dbReference>
<evidence type="ECO:0000259" key="2">
    <source>
        <dbReference type="Pfam" id="PF00117"/>
    </source>
</evidence>
<dbReference type="NCBIfam" id="TIGR00566">
    <property type="entry name" value="trpG_papA"/>
    <property type="match status" value="1"/>
</dbReference>
<dbReference type="GO" id="GO:0000162">
    <property type="term" value="P:L-tryptophan biosynthetic process"/>
    <property type="evidence" value="ECO:0007669"/>
    <property type="project" value="TreeGrafter"/>
</dbReference>
<organism evidence="3 4">
    <name type="scientific">Oceanobacillus profundus</name>
    <dbReference type="NCBI Taxonomy" id="372463"/>
    <lineage>
        <taxon>Bacteria</taxon>
        <taxon>Bacillati</taxon>
        <taxon>Bacillota</taxon>
        <taxon>Bacilli</taxon>
        <taxon>Bacillales</taxon>
        <taxon>Bacillaceae</taxon>
        <taxon>Oceanobacillus</taxon>
    </lineage>
</organism>
<dbReference type="PRINTS" id="PR00096">
    <property type="entry name" value="GATASE"/>
</dbReference>
<evidence type="ECO:0000256" key="1">
    <source>
        <dbReference type="ARBA" id="ARBA00022962"/>
    </source>
</evidence>
<sequence length="200" mass="22513">MILLIDNYDSFTYNLYQYFSELDLEIQVIRNDKISIAEIEELEPKAIIISPGPGLPDKAGICIELVKHFHTTIPILGVCLGHQVIGEALGGKVVPAKQIMHGKTSLVAHQNTGAFKELQNPIEVMRYHSYVVDRDTLPEELEVVAYAIEDGEIMGIKHRDFPLYGLQFHPESIGTLSGKTMIQNFMDEIRKEFLTNETVS</sequence>
<dbReference type="InterPro" id="IPR050472">
    <property type="entry name" value="Anth_synth/Amidotransfase"/>
</dbReference>
<dbReference type="AlphaFoldDB" id="A0A417YEJ9"/>
<name>A0A417YEJ9_9BACI</name>
<evidence type="ECO:0000313" key="3">
    <source>
        <dbReference type="EMBL" id="RHW31064.1"/>
    </source>
</evidence>
<dbReference type="SUPFAM" id="SSF52317">
    <property type="entry name" value="Class I glutamine amidotransferase-like"/>
    <property type="match status" value="1"/>
</dbReference>
<comment type="caution">
    <text evidence="3">The sequence shown here is derived from an EMBL/GenBank/DDBJ whole genome shotgun (WGS) entry which is preliminary data.</text>
</comment>
<dbReference type="EMBL" id="QWEH01000010">
    <property type="protein sequence ID" value="RHW31064.1"/>
    <property type="molecule type" value="Genomic_DNA"/>
</dbReference>
<proteinExistence type="predicted"/>
<protein>
    <submittedName>
        <fullName evidence="3">Aminodeoxychorismate/anthranilate synthase component II</fullName>
    </submittedName>
</protein>
<dbReference type="PRINTS" id="PR00097">
    <property type="entry name" value="ANTSNTHASEII"/>
</dbReference>
<dbReference type="OrthoDB" id="9804328at2"/>
<dbReference type="PRINTS" id="PR00099">
    <property type="entry name" value="CPSGATASE"/>
</dbReference>
<dbReference type="Gene3D" id="3.40.50.880">
    <property type="match status" value="1"/>
</dbReference>
<dbReference type="PANTHER" id="PTHR43418">
    <property type="entry name" value="MULTIFUNCTIONAL TRYPTOPHAN BIOSYNTHESIS PROTEIN-RELATED"/>
    <property type="match status" value="1"/>
</dbReference>
<keyword evidence="1" id="KW-0315">Glutamine amidotransferase</keyword>
<dbReference type="FunFam" id="3.40.50.880:FF:000003">
    <property type="entry name" value="Anthranilate synthase component II"/>
    <property type="match status" value="1"/>
</dbReference>
<dbReference type="PANTHER" id="PTHR43418:SF4">
    <property type="entry name" value="MULTIFUNCTIONAL TRYPTOPHAN BIOSYNTHESIS PROTEIN"/>
    <property type="match status" value="1"/>
</dbReference>